<dbReference type="Pfam" id="PF20090">
    <property type="entry name" value="DUF6482"/>
    <property type="match status" value="1"/>
</dbReference>
<name>A0A1E3CEK7_9GAMM</name>
<dbReference type="OrthoDB" id="5600613at2"/>
<sequence length="96" mass="10997">MHMDTGELKKHKHDTISLLEIVSMEGRYYMARFYLDGQGYVLTDAYDKPVMFTGACAVREYFHEYEVEHTDVIPPTGTDEMIGMPDSGSETMRVPL</sequence>
<comment type="caution">
    <text evidence="2">The sequence shown here is derived from an EMBL/GenBank/DDBJ whole genome shotgun (WGS) entry which is preliminary data.</text>
</comment>
<dbReference type="RefSeq" id="WP_069182422.1">
    <property type="nucleotide sequence ID" value="NZ_LXRF01000001.1"/>
</dbReference>
<accession>A0A1E3CEK7</accession>
<organism evidence="2 3">
    <name type="scientific">Marinobacter adhaerens</name>
    <dbReference type="NCBI Taxonomy" id="1033846"/>
    <lineage>
        <taxon>Bacteria</taxon>
        <taxon>Pseudomonadati</taxon>
        <taxon>Pseudomonadota</taxon>
        <taxon>Gammaproteobacteria</taxon>
        <taxon>Pseudomonadales</taxon>
        <taxon>Marinobacteraceae</taxon>
        <taxon>Marinobacter</taxon>
    </lineage>
</organism>
<dbReference type="AlphaFoldDB" id="A0A1E3CEK7"/>
<evidence type="ECO:0000313" key="3">
    <source>
        <dbReference type="Proteomes" id="UP000431462"/>
    </source>
</evidence>
<gene>
    <name evidence="2" type="ORF">FH752_18555</name>
</gene>
<reference evidence="2 3" key="1">
    <citation type="submission" date="2019-06" db="EMBL/GenBank/DDBJ databases">
        <title>Enrichment of Autotrophic Halophilic Microorganisms from Red Sea Brine Pool Using Microbial Electrosynthesis System.</title>
        <authorList>
            <person name="Alqahtani M.F."/>
            <person name="Bajracharya S."/>
            <person name="Katuri K.P."/>
            <person name="Ali M."/>
            <person name="Saikaly P.E."/>
        </authorList>
    </citation>
    <scope>NUCLEOTIDE SEQUENCE [LARGE SCALE GENOMIC DNA]</scope>
    <source>
        <strain evidence="2">MES15</strain>
    </source>
</reference>
<evidence type="ECO:0000313" key="2">
    <source>
        <dbReference type="EMBL" id="MTJ00612.1"/>
    </source>
</evidence>
<dbReference type="Proteomes" id="UP000431462">
    <property type="component" value="Unassembled WGS sequence"/>
</dbReference>
<feature type="region of interest" description="Disordered" evidence="1">
    <location>
        <begin position="74"/>
        <end position="96"/>
    </location>
</feature>
<evidence type="ECO:0000256" key="1">
    <source>
        <dbReference type="SAM" id="MobiDB-lite"/>
    </source>
</evidence>
<proteinExistence type="predicted"/>
<dbReference type="InterPro" id="IPR045508">
    <property type="entry name" value="DUF6482"/>
</dbReference>
<dbReference type="EMBL" id="VENC01000024">
    <property type="protein sequence ID" value="MTJ00612.1"/>
    <property type="molecule type" value="Genomic_DNA"/>
</dbReference>
<protein>
    <submittedName>
        <fullName evidence="2">Uncharacterized protein</fullName>
    </submittedName>
</protein>